<evidence type="ECO:0000313" key="2">
    <source>
        <dbReference type="Proteomes" id="UP000290288"/>
    </source>
</evidence>
<dbReference type="OrthoDB" id="759142at2759"/>
<evidence type="ECO:0000313" key="1">
    <source>
        <dbReference type="EMBL" id="RXW12102.1"/>
    </source>
</evidence>
<dbReference type="STRING" id="2316362.A0A4Q2D078"/>
<reference evidence="1 2" key="1">
    <citation type="submission" date="2019-01" db="EMBL/GenBank/DDBJ databases">
        <title>Draft genome sequence of Psathyrella aberdarensis IHI B618.</title>
        <authorList>
            <person name="Buettner E."/>
            <person name="Kellner H."/>
        </authorList>
    </citation>
    <scope>NUCLEOTIDE SEQUENCE [LARGE SCALE GENOMIC DNA]</scope>
    <source>
        <strain evidence="1 2">IHI B618</strain>
    </source>
</reference>
<keyword evidence="2" id="KW-1185">Reference proteome</keyword>
<accession>A0A4Q2D078</accession>
<proteinExistence type="predicted"/>
<gene>
    <name evidence="1" type="ORF">EST38_g13752</name>
</gene>
<dbReference type="AlphaFoldDB" id="A0A4Q2D078"/>
<name>A0A4Q2D078_9AGAR</name>
<protein>
    <submittedName>
        <fullName evidence="1">Uncharacterized protein</fullName>
    </submittedName>
</protein>
<dbReference type="Proteomes" id="UP000290288">
    <property type="component" value="Unassembled WGS sequence"/>
</dbReference>
<organism evidence="1 2">
    <name type="scientific">Candolleomyces aberdarensis</name>
    <dbReference type="NCBI Taxonomy" id="2316362"/>
    <lineage>
        <taxon>Eukaryota</taxon>
        <taxon>Fungi</taxon>
        <taxon>Dikarya</taxon>
        <taxon>Basidiomycota</taxon>
        <taxon>Agaricomycotina</taxon>
        <taxon>Agaricomycetes</taxon>
        <taxon>Agaricomycetidae</taxon>
        <taxon>Agaricales</taxon>
        <taxon>Agaricineae</taxon>
        <taxon>Psathyrellaceae</taxon>
        <taxon>Candolleomyces</taxon>
    </lineage>
</organism>
<comment type="caution">
    <text evidence="1">The sequence shown here is derived from an EMBL/GenBank/DDBJ whole genome shotgun (WGS) entry which is preliminary data.</text>
</comment>
<sequence>MLKDLLVDVISDQASKVSHILDFDVHIGADAPDYNAIANQESLSGLDTEMRKNEGQLKEILGKTNHPKTWRRGIHQIQHLHERPVLLGSPFCAFAPPGVWHIFHRRAYFERKYLID</sequence>
<dbReference type="EMBL" id="SDEE01001410">
    <property type="protein sequence ID" value="RXW12102.1"/>
    <property type="molecule type" value="Genomic_DNA"/>
</dbReference>